<organism evidence="8 9">
    <name type="scientific">Candidatus Gottesmanbacteria bacterium GW2011_GWA2_43_14</name>
    <dbReference type="NCBI Taxonomy" id="1618443"/>
    <lineage>
        <taxon>Bacteria</taxon>
        <taxon>Candidatus Gottesmaniibacteriota</taxon>
    </lineage>
</organism>
<keyword evidence="3 6" id="KW-0812">Transmembrane</keyword>
<evidence type="ECO:0000256" key="1">
    <source>
        <dbReference type="ARBA" id="ARBA00022475"/>
    </source>
</evidence>
<evidence type="ECO:0000259" key="7">
    <source>
        <dbReference type="Pfam" id="PF08478"/>
    </source>
</evidence>
<dbReference type="InterPro" id="IPR013685">
    <property type="entry name" value="POTRA_FtsQ_type"/>
</dbReference>
<protein>
    <recommendedName>
        <fullName evidence="7">POTRA domain-containing protein</fullName>
    </recommendedName>
</protein>
<evidence type="ECO:0000256" key="2">
    <source>
        <dbReference type="ARBA" id="ARBA00022618"/>
    </source>
</evidence>
<evidence type="ECO:0000256" key="6">
    <source>
        <dbReference type="SAM" id="Phobius"/>
    </source>
</evidence>
<keyword evidence="6" id="KW-0472">Membrane</keyword>
<reference evidence="8 9" key="1">
    <citation type="journal article" date="2015" name="Nature">
        <title>rRNA introns, odd ribosomes, and small enigmatic genomes across a large radiation of phyla.</title>
        <authorList>
            <person name="Brown C.T."/>
            <person name="Hug L.A."/>
            <person name="Thomas B.C."/>
            <person name="Sharon I."/>
            <person name="Castelle C.J."/>
            <person name="Singh A."/>
            <person name="Wilkins M.J."/>
            <person name="Williams K.H."/>
            <person name="Banfield J.F."/>
        </authorList>
    </citation>
    <scope>NUCLEOTIDE SEQUENCE [LARGE SCALE GENOMIC DNA]</scope>
</reference>
<dbReference type="GO" id="GO:0090529">
    <property type="term" value="P:cell septum assembly"/>
    <property type="evidence" value="ECO:0007669"/>
    <property type="project" value="InterPro"/>
</dbReference>
<dbReference type="InterPro" id="IPR026579">
    <property type="entry name" value="FtsQ"/>
</dbReference>
<evidence type="ECO:0000256" key="4">
    <source>
        <dbReference type="ARBA" id="ARBA00022989"/>
    </source>
</evidence>
<dbReference type="PANTHER" id="PTHR35851:SF1">
    <property type="entry name" value="CELL DIVISION PROTEIN FTSQ"/>
    <property type="match status" value="1"/>
</dbReference>
<keyword evidence="4 6" id="KW-1133">Transmembrane helix</keyword>
<sequence>MNPLHKIKSADKFKPIIVLLRHAKTILYISAMFFFIAAAAGSLLFLNNFFRIKKLVIITPKKEVRGLSDLSEENFISLNEEILKQKLLKVNPLIREISVDKNFPDSLTIITEWRKPAARIFYKDKMLMLDAEGKPAESETGVDLPEITGRSLLLRPDEGDWRIVKAINYITSLAKSEIRVKNISISDDDSLFILQLEDGENVKIPFQGELQVVAASLQVIISRFRIEGKFISAVDFRYDKPLVILKNE</sequence>
<comment type="caution">
    <text evidence="8">The sequence shown here is derived from an EMBL/GenBank/DDBJ whole genome shotgun (WGS) entry which is preliminary data.</text>
</comment>
<dbReference type="Proteomes" id="UP000034894">
    <property type="component" value="Unassembled WGS sequence"/>
</dbReference>
<dbReference type="AlphaFoldDB" id="A0A0G1FU81"/>
<feature type="domain" description="POTRA" evidence="7">
    <location>
        <begin position="59"/>
        <end position="109"/>
    </location>
</feature>
<gene>
    <name evidence="8" type="ORF">UV73_C0001G0082</name>
</gene>
<accession>A0A0G1FU81</accession>
<dbReference type="STRING" id="1618443.UV73_C0001G0082"/>
<evidence type="ECO:0000256" key="5">
    <source>
        <dbReference type="ARBA" id="ARBA00023306"/>
    </source>
</evidence>
<proteinExistence type="predicted"/>
<keyword evidence="1" id="KW-1003">Cell membrane</keyword>
<feature type="transmembrane region" description="Helical" evidence="6">
    <location>
        <begin position="26"/>
        <end position="46"/>
    </location>
</feature>
<dbReference type="EMBL" id="LCFP01000001">
    <property type="protein sequence ID" value="KKS98561.1"/>
    <property type="molecule type" value="Genomic_DNA"/>
</dbReference>
<evidence type="ECO:0000256" key="3">
    <source>
        <dbReference type="ARBA" id="ARBA00022692"/>
    </source>
</evidence>
<dbReference type="PANTHER" id="PTHR35851">
    <property type="entry name" value="CELL DIVISION PROTEIN FTSQ"/>
    <property type="match status" value="1"/>
</dbReference>
<evidence type="ECO:0000313" key="8">
    <source>
        <dbReference type="EMBL" id="KKS98561.1"/>
    </source>
</evidence>
<evidence type="ECO:0000313" key="9">
    <source>
        <dbReference type="Proteomes" id="UP000034894"/>
    </source>
</evidence>
<keyword evidence="5" id="KW-0131">Cell cycle</keyword>
<dbReference type="Pfam" id="PF08478">
    <property type="entry name" value="POTRA_1"/>
    <property type="match status" value="1"/>
</dbReference>
<keyword evidence="2" id="KW-0132">Cell division</keyword>
<name>A0A0G1FU81_9BACT</name>